<evidence type="ECO:0000313" key="2">
    <source>
        <dbReference type="Proteomes" id="UP001359485"/>
    </source>
</evidence>
<sequence length="131" mass="14527">MEDGEDTKTPTSPSRHEETQKPRYVYDFFGLLVRTTVVVSCLSCDGSARVGEGNDCCRSWFAMLERLVIDKKEFIKSSTVSDEVPGKSIGYSKLVVVLLGEKLLSQPKCIDNNLQNRAVVKSSSRDSMGKT</sequence>
<accession>A0ABR1AG70</accession>
<protein>
    <submittedName>
        <fullName evidence="1">Uncharacterized protein</fullName>
    </submittedName>
</protein>
<dbReference type="EMBL" id="JAWJWF010000050">
    <property type="protein sequence ID" value="KAK6617952.1"/>
    <property type="molecule type" value="Genomic_DNA"/>
</dbReference>
<reference evidence="1 2" key="1">
    <citation type="submission" date="2023-09" db="EMBL/GenBank/DDBJ databases">
        <title>Genomes of two closely related lineages of the louse Polyplax serrata with different host specificities.</title>
        <authorList>
            <person name="Martinu J."/>
            <person name="Tarabai H."/>
            <person name="Stefka J."/>
            <person name="Hypsa V."/>
        </authorList>
    </citation>
    <scope>NUCLEOTIDE SEQUENCE [LARGE SCALE GENOMIC DNA]</scope>
    <source>
        <strain evidence="1">98ZLc_SE</strain>
    </source>
</reference>
<evidence type="ECO:0000313" key="1">
    <source>
        <dbReference type="EMBL" id="KAK6617952.1"/>
    </source>
</evidence>
<proteinExistence type="predicted"/>
<keyword evidence="2" id="KW-1185">Reference proteome</keyword>
<dbReference type="Proteomes" id="UP001359485">
    <property type="component" value="Unassembled WGS sequence"/>
</dbReference>
<comment type="caution">
    <text evidence="1">The sequence shown here is derived from an EMBL/GenBank/DDBJ whole genome shotgun (WGS) entry which is preliminary data.</text>
</comment>
<organism evidence="1 2">
    <name type="scientific">Polyplax serrata</name>
    <name type="common">Common mouse louse</name>
    <dbReference type="NCBI Taxonomy" id="468196"/>
    <lineage>
        <taxon>Eukaryota</taxon>
        <taxon>Metazoa</taxon>
        <taxon>Ecdysozoa</taxon>
        <taxon>Arthropoda</taxon>
        <taxon>Hexapoda</taxon>
        <taxon>Insecta</taxon>
        <taxon>Pterygota</taxon>
        <taxon>Neoptera</taxon>
        <taxon>Paraneoptera</taxon>
        <taxon>Psocodea</taxon>
        <taxon>Troctomorpha</taxon>
        <taxon>Phthiraptera</taxon>
        <taxon>Anoplura</taxon>
        <taxon>Polyplacidae</taxon>
        <taxon>Polyplax</taxon>
    </lineage>
</organism>
<gene>
    <name evidence="1" type="ORF">RUM44_002394</name>
</gene>
<name>A0ABR1AG70_POLSC</name>